<feature type="compositionally biased region" description="Polar residues" evidence="1">
    <location>
        <begin position="13"/>
        <end position="26"/>
    </location>
</feature>
<feature type="compositionally biased region" description="Basic and acidic residues" evidence="1">
    <location>
        <begin position="38"/>
        <end position="68"/>
    </location>
</feature>
<evidence type="ECO:0000313" key="2">
    <source>
        <dbReference type="EMBL" id="OGF34227.1"/>
    </source>
</evidence>
<comment type="caution">
    <text evidence="2">The sequence shown here is derived from an EMBL/GenBank/DDBJ whole genome shotgun (WGS) entry which is preliminary data.</text>
</comment>
<sequence length="76" mass="8678">MKINPLKSEKSARNNLNQERLTSSSIEAKRNTKNQSSEVEKVQKADLLKSEKSARNNLTRQKDFRTDSTEITVGKQ</sequence>
<gene>
    <name evidence="2" type="ORF">A2482_04710</name>
</gene>
<feature type="region of interest" description="Disordered" evidence="1">
    <location>
        <begin position="1"/>
        <end position="76"/>
    </location>
</feature>
<dbReference type="EMBL" id="MFGM01000078">
    <property type="protein sequence ID" value="OGF34227.1"/>
    <property type="molecule type" value="Genomic_DNA"/>
</dbReference>
<organism evidence="2 3">
    <name type="scientific">Candidatus Falkowbacteria bacterium RIFOXYC2_FULL_48_21</name>
    <dbReference type="NCBI Taxonomy" id="1798005"/>
    <lineage>
        <taxon>Bacteria</taxon>
        <taxon>Candidatus Falkowiibacteriota</taxon>
    </lineage>
</organism>
<evidence type="ECO:0000313" key="3">
    <source>
        <dbReference type="Proteomes" id="UP000178656"/>
    </source>
</evidence>
<proteinExistence type="predicted"/>
<accession>A0A1F5T5H2</accession>
<dbReference type="Proteomes" id="UP000178656">
    <property type="component" value="Unassembled WGS sequence"/>
</dbReference>
<evidence type="ECO:0000256" key="1">
    <source>
        <dbReference type="SAM" id="MobiDB-lite"/>
    </source>
</evidence>
<name>A0A1F5T5H2_9BACT</name>
<dbReference type="AlphaFoldDB" id="A0A1F5T5H2"/>
<protein>
    <submittedName>
        <fullName evidence="2">Uncharacterized protein</fullName>
    </submittedName>
</protein>
<reference evidence="2 3" key="1">
    <citation type="journal article" date="2016" name="Nat. Commun.">
        <title>Thousands of microbial genomes shed light on interconnected biogeochemical processes in an aquifer system.</title>
        <authorList>
            <person name="Anantharaman K."/>
            <person name="Brown C.T."/>
            <person name="Hug L.A."/>
            <person name="Sharon I."/>
            <person name="Castelle C.J."/>
            <person name="Probst A.J."/>
            <person name="Thomas B.C."/>
            <person name="Singh A."/>
            <person name="Wilkins M.J."/>
            <person name="Karaoz U."/>
            <person name="Brodie E.L."/>
            <person name="Williams K.H."/>
            <person name="Hubbard S.S."/>
            <person name="Banfield J.F."/>
        </authorList>
    </citation>
    <scope>NUCLEOTIDE SEQUENCE [LARGE SCALE GENOMIC DNA]</scope>
</reference>